<dbReference type="AlphaFoldDB" id="A0AAN8P285"/>
<accession>A0AAN8P285</accession>
<evidence type="ECO:0000256" key="3">
    <source>
        <dbReference type="ARBA" id="ARBA00022692"/>
    </source>
</evidence>
<name>A0AAN8P285_POLSC</name>
<keyword evidence="2" id="KW-1003">Cell membrane</keyword>
<feature type="transmembrane region" description="Helical" evidence="10">
    <location>
        <begin position="269"/>
        <end position="289"/>
    </location>
</feature>
<evidence type="ECO:0000256" key="4">
    <source>
        <dbReference type="ARBA" id="ARBA00022989"/>
    </source>
</evidence>
<dbReference type="InterPro" id="IPR044775">
    <property type="entry name" value="MFS_ERD6/Tret1-like"/>
</dbReference>
<evidence type="ECO:0000256" key="7">
    <source>
        <dbReference type="ARBA" id="ARBA00024348"/>
    </source>
</evidence>
<evidence type="ECO:0000256" key="10">
    <source>
        <dbReference type="SAM" id="Phobius"/>
    </source>
</evidence>
<keyword evidence="5 10" id="KW-0472">Membrane</keyword>
<evidence type="ECO:0000256" key="2">
    <source>
        <dbReference type="ARBA" id="ARBA00022475"/>
    </source>
</evidence>
<dbReference type="PROSITE" id="PS00216">
    <property type="entry name" value="SUGAR_TRANSPORT_1"/>
    <property type="match status" value="1"/>
</dbReference>
<evidence type="ECO:0000313" key="12">
    <source>
        <dbReference type="EMBL" id="KAK6618744.1"/>
    </source>
</evidence>
<organism evidence="12 13">
    <name type="scientific">Polyplax serrata</name>
    <name type="common">Common mouse louse</name>
    <dbReference type="NCBI Taxonomy" id="468196"/>
    <lineage>
        <taxon>Eukaryota</taxon>
        <taxon>Metazoa</taxon>
        <taxon>Ecdysozoa</taxon>
        <taxon>Arthropoda</taxon>
        <taxon>Hexapoda</taxon>
        <taxon>Insecta</taxon>
        <taxon>Pterygota</taxon>
        <taxon>Neoptera</taxon>
        <taxon>Paraneoptera</taxon>
        <taxon>Psocodea</taxon>
        <taxon>Troctomorpha</taxon>
        <taxon>Phthiraptera</taxon>
        <taxon>Anoplura</taxon>
        <taxon>Polyplacidae</taxon>
        <taxon>Polyplax</taxon>
    </lineage>
</organism>
<evidence type="ECO:0000256" key="6">
    <source>
        <dbReference type="ARBA" id="ARBA00023180"/>
    </source>
</evidence>
<keyword evidence="3 10" id="KW-0812">Transmembrane</keyword>
<proteinExistence type="inferred from homology"/>
<evidence type="ECO:0000256" key="9">
    <source>
        <dbReference type="SAM" id="MobiDB-lite"/>
    </source>
</evidence>
<dbReference type="Proteomes" id="UP001372834">
    <property type="component" value="Unassembled WGS sequence"/>
</dbReference>
<evidence type="ECO:0000256" key="5">
    <source>
        <dbReference type="ARBA" id="ARBA00023136"/>
    </source>
</evidence>
<comment type="caution">
    <text evidence="12">The sequence shown here is derived from an EMBL/GenBank/DDBJ whole genome shotgun (WGS) entry which is preliminary data.</text>
</comment>
<dbReference type="InterPro" id="IPR020846">
    <property type="entry name" value="MFS_dom"/>
</dbReference>
<dbReference type="InterPro" id="IPR005829">
    <property type="entry name" value="Sugar_transporter_CS"/>
</dbReference>
<feature type="transmembrane region" description="Helical" evidence="10">
    <location>
        <begin position="368"/>
        <end position="392"/>
    </location>
</feature>
<keyword evidence="4 10" id="KW-1133">Transmembrane helix</keyword>
<feature type="compositionally biased region" description="Basic and acidic residues" evidence="9">
    <location>
        <begin position="7"/>
        <end position="25"/>
    </location>
</feature>
<feature type="region of interest" description="Disordered" evidence="9">
    <location>
        <begin position="1"/>
        <end position="27"/>
    </location>
</feature>
<dbReference type="FunFam" id="1.20.1250.20:FF:000055">
    <property type="entry name" value="Facilitated trehalose transporter Tret1-2 homolog"/>
    <property type="match status" value="1"/>
</dbReference>
<dbReference type="SUPFAM" id="SSF103473">
    <property type="entry name" value="MFS general substrate transporter"/>
    <property type="match status" value="1"/>
</dbReference>
<feature type="transmembrane region" description="Helical" evidence="10">
    <location>
        <begin position="404"/>
        <end position="424"/>
    </location>
</feature>
<keyword evidence="8" id="KW-0813">Transport</keyword>
<feature type="transmembrane region" description="Helical" evidence="10">
    <location>
        <begin position="160"/>
        <end position="179"/>
    </location>
</feature>
<protein>
    <recommendedName>
        <fullName evidence="11">Major facilitator superfamily (MFS) profile domain-containing protein</fullName>
    </recommendedName>
</protein>
<dbReference type="InterPro" id="IPR003663">
    <property type="entry name" value="Sugar/inositol_transpt"/>
</dbReference>
<feature type="transmembrane region" description="Helical" evidence="10">
    <location>
        <begin position="185"/>
        <end position="205"/>
    </location>
</feature>
<dbReference type="NCBIfam" id="TIGR00879">
    <property type="entry name" value="SP"/>
    <property type="match status" value="1"/>
</dbReference>
<dbReference type="GO" id="GO:0005886">
    <property type="term" value="C:plasma membrane"/>
    <property type="evidence" value="ECO:0007669"/>
    <property type="project" value="UniProtKB-SubCell"/>
</dbReference>
<dbReference type="PANTHER" id="PTHR48021">
    <property type="match status" value="1"/>
</dbReference>
<comment type="similarity">
    <text evidence="7">Belongs to the major facilitator superfamily. Sugar transporter (TC 2.A.1.1) family. Trehalose transporter subfamily.</text>
</comment>
<feature type="transmembrane region" description="Helical" evidence="10">
    <location>
        <begin position="73"/>
        <end position="91"/>
    </location>
</feature>
<dbReference type="PROSITE" id="PS50850">
    <property type="entry name" value="MFS"/>
    <property type="match status" value="1"/>
</dbReference>
<feature type="transmembrane region" description="Helical" evidence="10">
    <location>
        <begin position="309"/>
        <end position="327"/>
    </location>
</feature>
<feature type="transmembrane region" description="Helical" evidence="10">
    <location>
        <begin position="103"/>
        <end position="121"/>
    </location>
</feature>
<dbReference type="InterPro" id="IPR050549">
    <property type="entry name" value="MFS_Trehalose_Transporter"/>
</dbReference>
<dbReference type="PANTHER" id="PTHR48021:SF47">
    <property type="entry name" value="GH17672P"/>
    <property type="match status" value="1"/>
</dbReference>
<dbReference type="EMBL" id="JAWJWE010000041">
    <property type="protein sequence ID" value="KAK6618744.1"/>
    <property type="molecule type" value="Genomic_DNA"/>
</dbReference>
<sequence>MSNSLMGDKEPDISGRQHDPRENGKTKKAPQFVAAFAVNIAYIITGTVIGWTSPTLPILEGPNSPIPINKEESSWIASLMPVGAVLGPFAAGYTAEKFGRKNSLLLSVIPSLVSWIVLATVKSIPVIYAARFVGGFAVGWIFTVVPIYGGEIADKTVRGAILSASQLFIVFGLLFEYCIGPYVPYAWLSIGGALIPLLFAVIFWWMPESPYYYLSVGEKGKAEKSLQWLRGKWEGESYELIDIQASVEKAKCEKGSFKDIFATRGNTKAFIISLGLVTFQQFSGINIVLFYSQSIFEKAGGSLKPEESAIVIGVIMMLASCVTPLVVDRVGRKTLLILSATGMIIAHATLGLCFFLDMTGVKTTALNFLPLVAVIGYIIIYSFGFGPLPWSVMGEMFPSNIKSLASAITASYCWILAFLITRFFNDIVDAFGSHYTFWLFGVCCVLAVIFVYFLLPETKGKSLSEIQRILNNSS</sequence>
<dbReference type="PROSITE" id="PS00217">
    <property type="entry name" value="SUGAR_TRANSPORT_2"/>
    <property type="match status" value="1"/>
</dbReference>
<dbReference type="InterPro" id="IPR036259">
    <property type="entry name" value="MFS_trans_sf"/>
</dbReference>
<dbReference type="Pfam" id="PF00083">
    <property type="entry name" value="Sugar_tr"/>
    <property type="match status" value="1"/>
</dbReference>
<dbReference type="PRINTS" id="PR00171">
    <property type="entry name" value="SUGRTRNSPORT"/>
</dbReference>
<dbReference type="Gene3D" id="1.20.1250.20">
    <property type="entry name" value="MFS general substrate transporter like domains"/>
    <property type="match status" value="1"/>
</dbReference>
<evidence type="ECO:0000259" key="11">
    <source>
        <dbReference type="PROSITE" id="PS50850"/>
    </source>
</evidence>
<feature type="transmembrane region" description="Helical" evidence="10">
    <location>
        <begin position="127"/>
        <end position="148"/>
    </location>
</feature>
<feature type="transmembrane region" description="Helical" evidence="10">
    <location>
        <begin position="436"/>
        <end position="455"/>
    </location>
</feature>
<feature type="transmembrane region" description="Helical" evidence="10">
    <location>
        <begin position="32"/>
        <end position="53"/>
    </location>
</feature>
<dbReference type="InterPro" id="IPR005828">
    <property type="entry name" value="MFS_sugar_transport-like"/>
</dbReference>
<evidence type="ECO:0000256" key="1">
    <source>
        <dbReference type="ARBA" id="ARBA00004651"/>
    </source>
</evidence>
<dbReference type="GO" id="GO:0051119">
    <property type="term" value="F:sugar transmembrane transporter activity"/>
    <property type="evidence" value="ECO:0007669"/>
    <property type="project" value="InterPro"/>
</dbReference>
<feature type="transmembrane region" description="Helical" evidence="10">
    <location>
        <begin position="334"/>
        <end position="356"/>
    </location>
</feature>
<evidence type="ECO:0000313" key="13">
    <source>
        <dbReference type="Proteomes" id="UP001372834"/>
    </source>
</evidence>
<keyword evidence="6" id="KW-0325">Glycoprotein</keyword>
<reference evidence="12 13" key="1">
    <citation type="submission" date="2023-10" db="EMBL/GenBank/DDBJ databases">
        <title>Genomes of two closely related lineages of the louse Polyplax serrata with different host specificities.</title>
        <authorList>
            <person name="Martinu J."/>
            <person name="Tarabai H."/>
            <person name="Stefka J."/>
            <person name="Hypsa V."/>
        </authorList>
    </citation>
    <scope>NUCLEOTIDE SEQUENCE [LARGE SCALE GENOMIC DNA]</scope>
    <source>
        <strain evidence="12">HR10_N</strain>
    </source>
</reference>
<evidence type="ECO:0000256" key="8">
    <source>
        <dbReference type="RuleBase" id="RU003346"/>
    </source>
</evidence>
<gene>
    <name evidence="12" type="ORF">RUM43_013135</name>
</gene>
<comment type="subcellular location">
    <subcellularLocation>
        <location evidence="1">Cell membrane</location>
        <topology evidence="1">Multi-pass membrane protein</topology>
    </subcellularLocation>
</comment>
<feature type="domain" description="Major facilitator superfamily (MFS) profile" evidence="11">
    <location>
        <begin position="34"/>
        <end position="459"/>
    </location>
</feature>
<dbReference type="CDD" id="cd17358">
    <property type="entry name" value="MFS_GLUT6_8_Class3_like"/>
    <property type="match status" value="1"/>
</dbReference>